<dbReference type="PANTHER" id="PTHR43237">
    <property type="entry name" value="NADP-DEPENDENT MALIC ENZYME"/>
    <property type="match status" value="1"/>
</dbReference>
<keyword evidence="4 7" id="KW-0560">Oxidoreductase</keyword>
<dbReference type="InterPro" id="IPR045213">
    <property type="entry name" value="Malic_NAD-bd_bact_type"/>
</dbReference>
<evidence type="ECO:0000256" key="3">
    <source>
        <dbReference type="ARBA" id="ARBA00022723"/>
    </source>
</evidence>
<dbReference type="Gene3D" id="3.40.50.720">
    <property type="entry name" value="NAD(P)-binding Rossmann-like Domain"/>
    <property type="match status" value="1"/>
</dbReference>
<dbReference type="PANTHER" id="PTHR43237:SF4">
    <property type="entry name" value="NADP-DEPENDENT MALIC ENZYME"/>
    <property type="match status" value="1"/>
</dbReference>
<protein>
    <submittedName>
        <fullName evidence="7">NADP-dependent malic enzyme</fullName>
        <ecNumber evidence="7">1.1.1.38</ecNumber>
        <ecNumber evidence="7">1.1.1.40</ecNumber>
        <ecNumber evidence="7">2.3.1.8</ecNumber>
    </submittedName>
</protein>
<evidence type="ECO:0000259" key="5">
    <source>
        <dbReference type="SMART" id="SM00919"/>
    </source>
</evidence>
<keyword evidence="7" id="KW-0012">Acyltransferase</keyword>
<dbReference type="InterPro" id="IPR012302">
    <property type="entry name" value="Malic_NAD-bd"/>
</dbReference>
<dbReference type="InterPro" id="IPR051674">
    <property type="entry name" value="Malate_Decarboxylase"/>
</dbReference>
<dbReference type="GO" id="GO:0046872">
    <property type="term" value="F:metal ion binding"/>
    <property type="evidence" value="ECO:0007669"/>
    <property type="project" value="UniProtKB-KW"/>
</dbReference>
<feature type="domain" description="Malic enzyme NAD-binding" evidence="5">
    <location>
        <begin position="220"/>
        <end position="445"/>
    </location>
</feature>
<evidence type="ECO:0000256" key="4">
    <source>
        <dbReference type="ARBA" id="ARBA00023002"/>
    </source>
</evidence>
<dbReference type="SUPFAM" id="SSF53223">
    <property type="entry name" value="Aminoacid dehydrogenase-like, N-terminal domain"/>
    <property type="match status" value="1"/>
</dbReference>
<sequence>MCGNNARRIWRSAGPGLSQSLQKRISRMSTSAPQMAAAQATGSEQQQQFVGADGSVSLHEAALAYHRARHSDDIGGKIEIHVTKPVGSQDDLSLAYSPGVAVPCLEIERDPALAYEYTAKGNLVAVITNGTAVLGLGNIGALAGKPVMEGKAVLFKRFAGIDAFDIEIDETDPQKLINTIASLHPTFGGMNLEDIKAPECFEIERALRARLSIPVFHDDQHGTAIVVAAGLINALHLQGKSLDAVTLVCNGAGAAANACLELLASLGAKKSHITVCDSKGVIYTGRGAKGDDGEKAAWARDTAARTLADALAGADVFLGLSGPGVVNQDMVRSMAAKPVVFALANPEPEIRPELVIAASRDAITATGRSDYPNQVNNALCFPYLFRAALDVGAPQINEDMKKAAVLALADLAREDAAFSKDKLLPTLLDKRLLQTVSLRVAQAAVDSGSARRPFDAESYKGRLEQLARKLART</sequence>
<dbReference type="Pfam" id="PF03949">
    <property type="entry name" value="Malic_M"/>
    <property type="match status" value="1"/>
</dbReference>
<dbReference type="InterPro" id="IPR015884">
    <property type="entry name" value="Malic_enzyme_CS"/>
</dbReference>
<feature type="domain" description="Malic enzyme N-terminal" evidence="6">
    <location>
        <begin position="75"/>
        <end position="208"/>
    </location>
</feature>
<comment type="cofactor">
    <cofactor evidence="1">
        <name>Mn(2+)</name>
        <dbReference type="ChEBI" id="CHEBI:29035"/>
    </cofactor>
</comment>
<dbReference type="Gene3D" id="3.40.50.10380">
    <property type="entry name" value="Malic enzyme, N-terminal domain"/>
    <property type="match status" value="1"/>
</dbReference>
<dbReference type="GO" id="GO:0004473">
    <property type="term" value="F:malate dehydrogenase (decarboxylating) (NADP+) activity"/>
    <property type="evidence" value="ECO:0007669"/>
    <property type="project" value="UniProtKB-EC"/>
</dbReference>
<evidence type="ECO:0000256" key="2">
    <source>
        <dbReference type="ARBA" id="ARBA00001946"/>
    </source>
</evidence>
<organism evidence="7">
    <name type="scientific">Curvibacter symbiont subsp. Hydra magnipapillata</name>
    <dbReference type="NCBI Taxonomy" id="667019"/>
    <lineage>
        <taxon>Bacteria</taxon>
        <taxon>Pseudomonadati</taxon>
        <taxon>Pseudomonadota</taxon>
        <taxon>Betaproteobacteria</taxon>
        <taxon>Burkholderiales</taxon>
        <taxon>Comamonadaceae</taxon>
        <taxon>Curvibacter</taxon>
    </lineage>
</organism>
<dbReference type="SMART" id="SM00919">
    <property type="entry name" value="Malic_M"/>
    <property type="match status" value="1"/>
</dbReference>
<evidence type="ECO:0000259" key="6">
    <source>
        <dbReference type="SMART" id="SM01274"/>
    </source>
</evidence>
<dbReference type="InterPro" id="IPR012301">
    <property type="entry name" value="Malic_N_dom"/>
</dbReference>
<evidence type="ECO:0000313" key="7">
    <source>
        <dbReference type="EMBL" id="CBA28905.1"/>
    </source>
</evidence>
<proteinExistence type="predicted"/>
<keyword evidence="7" id="KW-0808">Transferase</keyword>
<gene>
    <name evidence="7" type="primary">maeB</name>
    <name evidence="7" type="ORF">Csp_A09470</name>
</gene>
<keyword evidence="3" id="KW-0479">Metal-binding</keyword>
<dbReference type="EC" id="2.3.1.8" evidence="7"/>
<evidence type="ECO:0000256" key="1">
    <source>
        <dbReference type="ARBA" id="ARBA00001936"/>
    </source>
</evidence>
<dbReference type="SMART" id="SM01274">
    <property type="entry name" value="malic"/>
    <property type="match status" value="1"/>
</dbReference>
<dbReference type="SUPFAM" id="SSF51735">
    <property type="entry name" value="NAD(P)-binding Rossmann-fold domains"/>
    <property type="match status" value="1"/>
</dbReference>
<dbReference type="InterPro" id="IPR037062">
    <property type="entry name" value="Malic_N_dom_sf"/>
</dbReference>
<dbReference type="Pfam" id="PF00390">
    <property type="entry name" value="malic"/>
    <property type="match status" value="1"/>
</dbReference>
<dbReference type="EMBL" id="FN543104">
    <property type="protein sequence ID" value="CBA28905.1"/>
    <property type="molecule type" value="Genomic_DNA"/>
</dbReference>
<dbReference type="GO" id="GO:0051287">
    <property type="term" value="F:NAD binding"/>
    <property type="evidence" value="ECO:0007669"/>
    <property type="project" value="InterPro"/>
</dbReference>
<comment type="cofactor">
    <cofactor evidence="2">
        <name>Mg(2+)</name>
        <dbReference type="ChEBI" id="CHEBI:18420"/>
    </cofactor>
</comment>
<dbReference type="AlphaFoldDB" id="C9Y9Z6"/>
<accession>C9Y9Z6</accession>
<dbReference type="FunFam" id="3.40.50.10380:FF:000003">
    <property type="entry name" value="NADP-dependent malic enzyme"/>
    <property type="match status" value="1"/>
</dbReference>
<dbReference type="PROSITE" id="PS00331">
    <property type="entry name" value="MALIC_ENZYMES"/>
    <property type="match status" value="1"/>
</dbReference>
<dbReference type="EC" id="1.1.1.40" evidence="7"/>
<dbReference type="FunFam" id="3.40.50.720:FF:000095">
    <property type="entry name" value="NADP-dependent malic enzyme"/>
    <property type="match status" value="1"/>
</dbReference>
<name>C9Y9Z6_CURXX</name>
<dbReference type="InterPro" id="IPR036291">
    <property type="entry name" value="NAD(P)-bd_dom_sf"/>
</dbReference>
<dbReference type="InterPro" id="IPR046346">
    <property type="entry name" value="Aminoacid_DH-like_N_sf"/>
</dbReference>
<reference evidence="7" key="1">
    <citation type="journal article" date="2010" name="Nature">
        <title>The dynamic genome of Hydra.</title>
        <authorList>
            <person name="Chapman J.A."/>
            <person name="Kirkness E.F."/>
            <person name="Simakov O."/>
            <person name="Hampson S.E."/>
            <person name="Mitros T."/>
            <person name="Weinmaier T."/>
            <person name="Rattei T."/>
            <person name="Balasubramanian P.G."/>
            <person name="Borman J."/>
            <person name="Busam D."/>
            <person name="Disbennett K."/>
            <person name="Pfannkoch C."/>
            <person name="Sumin N."/>
            <person name="Sutton G."/>
            <person name="Viswanathan L."/>
            <person name="Walenz B."/>
            <person name="Goodstein D.M."/>
            <person name="Hellsten U."/>
            <person name="Kawashima T."/>
            <person name="Prochnik S.E."/>
            <person name="Putnam N.H."/>
            <person name="Shu S."/>
            <person name="Blumberg B."/>
            <person name="Dana C.E."/>
            <person name="Gee L."/>
            <person name="Kibler D.F."/>
            <person name="Law L."/>
            <person name="Lindgens D."/>
            <person name="Martinez D.E."/>
            <person name="Peng J."/>
            <person name="Wigge P.A."/>
            <person name="Bertulat B."/>
            <person name="Guder C."/>
            <person name="Nakamura Y."/>
            <person name="Ozbek S."/>
            <person name="Watanabe H."/>
            <person name="Khalturin K."/>
            <person name="Hemmrich G."/>
            <person name="Franke A."/>
            <person name="Augustin R."/>
            <person name="Fraune S."/>
            <person name="Hayakawa E."/>
            <person name="Hayakawa S."/>
            <person name="Hirose M."/>
            <person name="Hwang J."/>
            <person name="Ikeo K."/>
            <person name="Nishimiya-Fujisawa C."/>
            <person name="Ogura A."/>
            <person name="Takahashi T."/>
            <person name="Steinmetz P.R."/>
            <person name="Zhang X."/>
            <person name="Aufschnaiter R."/>
            <person name="Eder M.K."/>
            <person name="Gorny A.K."/>
            <person name="Salvenmoser W."/>
            <person name="Heimberg A.M."/>
            <person name="Wheeler B.M."/>
            <person name="Peterson K.J."/>
            <person name="Boettger A."/>
            <person name="Tischler P."/>
            <person name="Wolf A."/>
            <person name="Gojobori T."/>
            <person name="Remington K.A."/>
            <person name="Strausberg R.L."/>
            <person name="Venter J."/>
            <person name="Technau U."/>
            <person name="Hobmayer B."/>
            <person name="Bosch T.C."/>
            <person name="Holstein T.W."/>
            <person name="Fujisawa T."/>
            <person name="Bode H.R."/>
            <person name="David C.N."/>
            <person name="Rokhsar D.S."/>
            <person name="Steele R.E."/>
        </authorList>
    </citation>
    <scope>NUCLEOTIDE SEQUENCE</scope>
</reference>
<dbReference type="EC" id="1.1.1.38" evidence="7"/>
<dbReference type="CDD" id="cd05311">
    <property type="entry name" value="NAD_bind_2_malic_enz"/>
    <property type="match status" value="1"/>
</dbReference>
<dbReference type="GO" id="GO:0008959">
    <property type="term" value="F:phosphate acetyltransferase activity"/>
    <property type="evidence" value="ECO:0007669"/>
    <property type="project" value="UniProtKB-EC"/>
</dbReference>